<keyword evidence="1" id="KW-0812">Transmembrane</keyword>
<comment type="caution">
    <text evidence="2">The sequence shown here is derived from an EMBL/GenBank/DDBJ whole genome shotgun (WGS) entry which is preliminary data.</text>
</comment>
<feature type="transmembrane region" description="Helical" evidence="1">
    <location>
        <begin position="146"/>
        <end position="165"/>
    </location>
</feature>
<keyword evidence="3" id="KW-1185">Reference proteome</keyword>
<evidence type="ECO:0000256" key="1">
    <source>
        <dbReference type="SAM" id="Phobius"/>
    </source>
</evidence>
<reference evidence="2 3" key="1">
    <citation type="journal article" date="2020" name="ISME J.">
        <title>Uncovering the hidden diversity of litter-decomposition mechanisms in mushroom-forming fungi.</title>
        <authorList>
            <person name="Floudas D."/>
            <person name="Bentzer J."/>
            <person name="Ahren D."/>
            <person name="Johansson T."/>
            <person name="Persson P."/>
            <person name="Tunlid A."/>
        </authorList>
    </citation>
    <scope>NUCLEOTIDE SEQUENCE [LARGE SCALE GENOMIC DNA]</scope>
    <source>
        <strain evidence="2 3">CBS 101986</strain>
    </source>
</reference>
<dbReference type="EMBL" id="JAACJJ010000059">
    <property type="protein sequence ID" value="KAF5309576.1"/>
    <property type="molecule type" value="Genomic_DNA"/>
</dbReference>
<accession>A0A8H5ARH3</accession>
<dbReference type="Proteomes" id="UP000567179">
    <property type="component" value="Unassembled WGS sequence"/>
</dbReference>
<dbReference type="AlphaFoldDB" id="A0A8H5ARH3"/>
<proteinExistence type="predicted"/>
<feature type="transmembrane region" description="Helical" evidence="1">
    <location>
        <begin position="50"/>
        <end position="74"/>
    </location>
</feature>
<organism evidence="2 3">
    <name type="scientific">Psilocybe cf. subviscida</name>
    <dbReference type="NCBI Taxonomy" id="2480587"/>
    <lineage>
        <taxon>Eukaryota</taxon>
        <taxon>Fungi</taxon>
        <taxon>Dikarya</taxon>
        <taxon>Basidiomycota</taxon>
        <taxon>Agaricomycotina</taxon>
        <taxon>Agaricomycetes</taxon>
        <taxon>Agaricomycetidae</taxon>
        <taxon>Agaricales</taxon>
        <taxon>Agaricineae</taxon>
        <taxon>Strophariaceae</taxon>
        <taxon>Psilocybe</taxon>
    </lineage>
</organism>
<protein>
    <submittedName>
        <fullName evidence="2">Uncharacterized protein</fullName>
    </submittedName>
</protein>
<gene>
    <name evidence="2" type="ORF">D9619_012429</name>
</gene>
<keyword evidence="1" id="KW-1133">Transmembrane helix</keyword>
<feature type="transmembrane region" description="Helical" evidence="1">
    <location>
        <begin position="97"/>
        <end position="126"/>
    </location>
</feature>
<evidence type="ECO:0000313" key="2">
    <source>
        <dbReference type="EMBL" id="KAF5309576.1"/>
    </source>
</evidence>
<keyword evidence="1" id="KW-0472">Membrane</keyword>
<sequence length="181" mass="20088">MHLVHFSDIYKILRQLNGGERHVAVVEWLREEVAEGAALTTVPAIAKSHWITVAFFCAAILLAIGGVIVGAILIREDIVFRPDNQNNMPTRSKDQELLLNSCVFFGYQSAAIALSCIFLAAGIFAFTITVDLSPDTAPTNSQLHRFPFFGVSLGPFITYMSLFWCHTRKLLAAYRITDLKA</sequence>
<name>A0A8H5ARH3_9AGAR</name>
<evidence type="ECO:0000313" key="3">
    <source>
        <dbReference type="Proteomes" id="UP000567179"/>
    </source>
</evidence>